<gene>
    <name evidence="1" type="ORF">DFR75_103415</name>
</gene>
<organism evidence="1 2">
    <name type="scientific">Nocardia ignorata</name>
    <dbReference type="NCBI Taxonomy" id="145285"/>
    <lineage>
        <taxon>Bacteria</taxon>
        <taxon>Bacillati</taxon>
        <taxon>Actinomycetota</taxon>
        <taxon>Actinomycetes</taxon>
        <taxon>Mycobacteriales</taxon>
        <taxon>Nocardiaceae</taxon>
        <taxon>Nocardia</taxon>
    </lineage>
</organism>
<dbReference type="AlphaFoldDB" id="A0A4R6PK28"/>
<dbReference type="Proteomes" id="UP000295087">
    <property type="component" value="Unassembled WGS sequence"/>
</dbReference>
<evidence type="ECO:0000313" key="2">
    <source>
        <dbReference type="Proteomes" id="UP000295087"/>
    </source>
</evidence>
<protein>
    <submittedName>
        <fullName evidence="1">Uncharacterized protein</fullName>
    </submittedName>
</protein>
<reference evidence="1 2" key="1">
    <citation type="submission" date="2019-03" db="EMBL/GenBank/DDBJ databases">
        <title>Genomic Encyclopedia of Type Strains, Phase IV (KMG-IV): sequencing the most valuable type-strain genomes for metagenomic binning, comparative biology and taxonomic classification.</title>
        <authorList>
            <person name="Goeker M."/>
        </authorList>
    </citation>
    <scope>NUCLEOTIDE SEQUENCE [LARGE SCALE GENOMIC DNA]</scope>
    <source>
        <strain evidence="1 2">DSM 44496</strain>
    </source>
</reference>
<accession>A0A4R6PK28</accession>
<sequence>MTNALTDLDQINAELMSGSARNPFGREVKPGDGVSGEIIAVIRRHRHNSQGQPLYWINRRPTVAQAGDPVIDSQLILETDARDDDQDDGLRAVTMDRDVQRAIRVGLRRARANGVAIGGRLEGLLYVGPAEGGNGRIYDIGSYTPPA</sequence>
<proteinExistence type="predicted"/>
<name>A0A4R6PK28_NOCIG</name>
<dbReference type="EMBL" id="SNXK01000003">
    <property type="protein sequence ID" value="TDP38758.1"/>
    <property type="molecule type" value="Genomic_DNA"/>
</dbReference>
<dbReference type="RefSeq" id="WP_067486845.1">
    <property type="nucleotide sequence ID" value="NZ_SNXK01000003.1"/>
</dbReference>
<comment type="caution">
    <text evidence="1">The sequence shown here is derived from an EMBL/GenBank/DDBJ whole genome shotgun (WGS) entry which is preliminary data.</text>
</comment>
<evidence type="ECO:0000313" key="1">
    <source>
        <dbReference type="EMBL" id="TDP38758.1"/>
    </source>
</evidence>
<keyword evidence="2" id="KW-1185">Reference proteome</keyword>